<accession>A0AAW0IQ87</accession>
<organism evidence="2 3">
    <name type="scientific">Myodes glareolus</name>
    <name type="common">Bank vole</name>
    <name type="synonym">Clethrionomys glareolus</name>
    <dbReference type="NCBI Taxonomy" id="447135"/>
    <lineage>
        <taxon>Eukaryota</taxon>
        <taxon>Metazoa</taxon>
        <taxon>Chordata</taxon>
        <taxon>Craniata</taxon>
        <taxon>Vertebrata</taxon>
        <taxon>Euteleostomi</taxon>
        <taxon>Mammalia</taxon>
        <taxon>Eutheria</taxon>
        <taxon>Euarchontoglires</taxon>
        <taxon>Glires</taxon>
        <taxon>Rodentia</taxon>
        <taxon>Myomorpha</taxon>
        <taxon>Muroidea</taxon>
        <taxon>Cricetidae</taxon>
        <taxon>Arvicolinae</taxon>
        <taxon>Myodes</taxon>
    </lineage>
</organism>
<dbReference type="Proteomes" id="UP001488838">
    <property type="component" value="Unassembled WGS sequence"/>
</dbReference>
<dbReference type="AlphaFoldDB" id="A0AAW0IQ87"/>
<evidence type="ECO:0000256" key="1">
    <source>
        <dbReference type="SAM" id="MobiDB-lite"/>
    </source>
</evidence>
<feature type="compositionally biased region" description="Low complexity" evidence="1">
    <location>
        <begin position="155"/>
        <end position="166"/>
    </location>
</feature>
<comment type="caution">
    <text evidence="2">The sequence shown here is derived from an EMBL/GenBank/DDBJ whole genome shotgun (WGS) entry which is preliminary data.</text>
</comment>
<feature type="compositionally biased region" description="Polar residues" evidence="1">
    <location>
        <begin position="105"/>
        <end position="115"/>
    </location>
</feature>
<feature type="compositionally biased region" description="Polar residues" evidence="1">
    <location>
        <begin position="167"/>
        <end position="178"/>
    </location>
</feature>
<evidence type="ECO:0000313" key="2">
    <source>
        <dbReference type="EMBL" id="KAK7816343.1"/>
    </source>
</evidence>
<feature type="region of interest" description="Disordered" evidence="1">
    <location>
        <begin position="105"/>
        <end position="198"/>
    </location>
</feature>
<gene>
    <name evidence="2" type="ORF">U0070_020858</name>
</gene>
<proteinExistence type="predicted"/>
<keyword evidence="3" id="KW-1185">Reference proteome</keyword>
<dbReference type="EMBL" id="JBBHLL010000103">
    <property type="protein sequence ID" value="KAK7816343.1"/>
    <property type="molecule type" value="Genomic_DNA"/>
</dbReference>
<reference evidence="2 3" key="1">
    <citation type="journal article" date="2023" name="bioRxiv">
        <title>Conserved and derived expression patterns and positive selection on dental genes reveal complex evolutionary context of ever-growing rodent molars.</title>
        <authorList>
            <person name="Calamari Z.T."/>
            <person name="Song A."/>
            <person name="Cohen E."/>
            <person name="Akter M."/>
            <person name="Roy R.D."/>
            <person name="Hallikas O."/>
            <person name="Christensen M.M."/>
            <person name="Li P."/>
            <person name="Marangoni P."/>
            <person name="Jernvall J."/>
            <person name="Klein O.D."/>
        </authorList>
    </citation>
    <scope>NUCLEOTIDE SEQUENCE [LARGE SCALE GENOMIC DNA]</scope>
    <source>
        <strain evidence="2">V071</strain>
    </source>
</reference>
<protein>
    <submittedName>
        <fullName evidence="2">Uncharacterized protein</fullName>
    </submittedName>
</protein>
<evidence type="ECO:0000313" key="3">
    <source>
        <dbReference type="Proteomes" id="UP001488838"/>
    </source>
</evidence>
<name>A0AAW0IQ87_MYOGA</name>
<feature type="compositionally biased region" description="Basic and acidic residues" evidence="1">
    <location>
        <begin position="116"/>
        <end position="132"/>
    </location>
</feature>
<sequence length="198" mass="21344">MSGEEETTSSQLRPLPLEEGWLRLQTVKVKHLLSLSYGSQNHQSRDGTIHNELTGPSHINQENIPESCPQATLWWGFGAVVDDPPETVSRKKSLLLNCNRKINVVSQSHSKQSASTHDRATLPNAKSREGHGPNRFAGSAGAALQSSPETPGPQPALLRAPQAAGANPTQPQRTSRSPAGQELQLDSDTPCYEEVAAT</sequence>